<proteinExistence type="predicted"/>
<evidence type="ECO:0000256" key="1">
    <source>
        <dbReference type="SAM" id="MobiDB-lite"/>
    </source>
</evidence>
<evidence type="ECO:0000313" key="4">
    <source>
        <dbReference type="Proteomes" id="UP000184512"/>
    </source>
</evidence>
<dbReference type="Proteomes" id="UP000184512">
    <property type="component" value="Unassembled WGS sequence"/>
</dbReference>
<feature type="compositionally biased region" description="Low complexity" evidence="1">
    <location>
        <begin position="63"/>
        <end position="85"/>
    </location>
</feature>
<feature type="region of interest" description="Disordered" evidence="1">
    <location>
        <begin position="41"/>
        <end position="85"/>
    </location>
</feature>
<dbReference type="EMBL" id="FQZG01000028">
    <property type="protein sequence ID" value="SHJ13204.1"/>
    <property type="molecule type" value="Genomic_DNA"/>
</dbReference>
<dbReference type="RefSeq" id="WP_073187280.1">
    <property type="nucleotide sequence ID" value="NZ_FQZG01000028.1"/>
</dbReference>
<gene>
    <name evidence="3" type="ORF">SAMN02745244_01787</name>
</gene>
<keyword evidence="2" id="KW-1133">Transmembrane helix</keyword>
<dbReference type="AlphaFoldDB" id="A0A1M6GTB5"/>
<keyword evidence="2" id="KW-0812">Transmembrane</keyword>
<feature type="compositionally biased region" description="Polar residues" evidence="1">
    <location>
        <begin position="48"/>
        <end position="62"/>
    </location>
</feature>
<accession>A0A1M6GTB5</accession>
<evidence type="ECO:0000256" key="2">
    <source>
        <dbReference type="SAM" id="Phobius"/>
    </source>
</evidence>
<keyword evidence="2" id="KW-0472">Membrane</keyword>
<dbReference type="OrthoDB" id="3730717at2"/>
<keyword evidence="4" id="KW-1185">Reference proteome</keyword>
<feature type="transmembrane region" description="Helical" evidence="2">
    <location>
        <begin position="15"/>
        <end position="37"/>
    </location>
</feature>
<evidence type="ECO:0000313" key="3">
    <source>
        <dbReference type="EMBL" id="SHJ13204.1"/>
    </source>
</evidence>
<protein>
    <submittedName>
        <fullName evidence="3">Uncharacterized protein</fullName>
    </submittedName>
</protein>
<reference evidence="4" key="1">
    <citation type="submission" date="2016-11" db="EMBL/GenBank/DDBJ databases">
        <authorList>
            <person name="Varghese N."/>
            <person name="Submissions S."/>
        </authorList>
    </citation>
    <scope>NUCLEOTIDE SEQUENCE [LARGE SCALE GENOMIC DNA]</scope>
    <source>
        <strain evidence="4">DSM 12906</strain>
    </source>
</reference>
<name>A0A1M6GTB5_9ACTN</name>
<organism evidence="3 4">
    <name type="scientific">Tessaracoccus bendigoensis DSM 12906</name>
    <dbReference type="NCBI Taxonomy" id="1123357"/>
    <lineage>
        <taxon>Bacteria</taxon>
        <taxon>Bacillati</taxon>
        <taxon>Actinomycetota</taxon>
        <taxon>Actinomycetes</taxon>
        <taxon>Propionibacteriales</taxon>
        <taxon>Propionibacteriaceae</taxon>
        <taxon>Tessaracoccus</taxon>
    </lineage>
</organism>
<sequence>MEEDAAGGEPESRRWYALAAAAVALILAIFVVLMATVGPAGSGGEMTPSPTAQPTGDGTSAEPTSTAEPSAGTPSASPAPSSAGPVVLELGDSRVTVLPGWRLYADEVVQDDRRLVRLRHLETDTRIQIVTLTSINEDLATACSDLVTEQRKTYDNVAESATVDVSVAPGAEGVACSFTGTRTSDSVATKVDFTLVRRDTDSTTIVFRDTIPVAVPADSPARTELAVIECGAAYSFGVTISQCATPGQADG</sequence>